<dbReference type="Proteomes" id="UP001050691">
    <property type="component" value="Unassembled WGS sequence"/>
</dbReference>
<reference evidence="8" key="1">
    <citation type="submission" date="2021-10" db="EMBL/GenBank/DDBJ databases">
        <title>De novo Genome Assembly of Clathrus columnatus (Basidiomycota, Fungi) Using Illumina and Nanopore Sequence Data.</title>
        <authorList>
            <person name="Ogiso-Tanaka E."/>
            <person name="Itagaki H."/>
            <person name="Hosoya T."/>
            <person name="Hosaka K."/>
        </authorList>
    </citation>
    <scope>NUCLEOTIDE SEQUENCE</scope>
    <source>
        <strain evidence="8">MO-923</strain>
    </source>
</reference>
<evidence type="ECO:0000256" key="3">
    <source>
        <dbReference type="ARBA" id="ARBA00011233"/>
    </source>
</evidence>
<evidence type="ECO:0000256" key="5">
    <source>
        <dbReference type="ARBA" id="ARBA00023080"/>
    </source>
</evidence>
<dbReference type="EC" id="3.6.1.23" evidence="6"/>
<dbReference type="Pfam" id="PF00692">
    <property type="entry name" value="dUTPase"/>
    <property type="match status" value="1"/>
</dbReference>
<dbReference type="GO" id="GO:0004170">
    <property type="term" value="F:dUTP diphosphatase activity"/>
    <property type="evidence" value="ECO:0007669"/>
    <property type="project" value="UniProtKB-UniRule"/>
</dbReference>
<dbReference type="GO" id="GO:0000287">
    <property type="term" value="F:magnesium ion binding"/>
    <property type="evidence" value="ECO:0007669"/>
    <property type="project" value="UniProtKB-UniRule"/>
</dbReference>
<accession>A0AAV5A484</accession>
<dbReference type="CDD" id="cd07557">
    <property type="entry name" value="trimeric_dUTPase"/>
    <property type="match status" value="1"/>
</dbReference>
<name>A0AAV5A484_9AGAM</name>
<dbReference type="Gene3D" id="2.70.40.10">
    <property type="match status" value="1"/>
</dbReference>
<dbReference type="PANTHER" id="PTHR11241">
    <property type="entry name" value="DEOXYURIDINE 5'-TRIPHOSPHATE NUCLEOTIDOHYDROLASE"/>
    <property type="match status" value="1"/>
</dbReference>
<keyword evidence="5 6" id="KW-0546">Nucleotide metabolism</keyword>
<comment type="subunit">
    <text evidence="3 6">Homotrimer.</text>
</comment>
<dbReference type="PANTHER" id="PTHR11241:SF0">
    <property type="entry name" value="DEOXYURIDINE 5'-TRIPHOSPHATE NUCLEOTIDOHYDROLASE"/>
    <property type="match status" value="1"/>
</dbReference>
<comment type="catalytic activity">
    <reaction evidence="6">
        <text>dUTP + H2O = dUMP + diphosphate + H(+)</text>
        <dbReference type="Rhea" id="RHEA:10248"/>
        <dbReference type="ChEBI" id="CHEBI:15377"/>
        <dbReference type="ChEBI" id="CHEBI:15378"/>
        <dbReference type="ChEBI" id="CHEBI:33019"/>
        <dbReference type="ChEBI" id="CHEBI:61555"/>
        <dbReference type="ChEBI" id="CHEBI:246422"/>
        <dbReference type="EC" id="3.6.1.23"/>
    </reaction>
</comment>
<dbReference type="InterPro" id="IPR029054">
    <property type="entry name" value="dUTPase-like"/>
</dbReference>
<gene>
    <name evidence="8" type="ORF">Clacol_002025</name>
</gene>
<comment type="pathway">
    <text evidence="1 6">Pyrimidine metabolism; dUMP biosynthesis; dUMP from dCTP (dUTP route): step 2/2.</text>
</comment>
<comment type="similarity">
    <text evidence="2 6">Belongs to the dUTPase family.</text>
</comment>
<dbReference type="InterPro" id="IPR036157">
    <property type="entry name" value="dUTPase-like_sf"/>
</dbReference>
<keyword evidence="6" id="KW-0479">Metal-binding</keyword>
<comment type="cofactor">
    <cofactor evidence="6">
        <name>Mg(2+)</name>
        <dbReference type="ChEBI" id="CHEBI:18420"/>
    </cofactor>
</comment>
<protein>
    <recommendedName>
        <fullName evidence="6">Deoxyuridine 5'-triphosphate nucleotidohydrolase</fullName>
        <shortName evidence="6">dUTPase</shortName>
        <ecNumber evidence="6">3.6.1.23</ecNumber>
    </recommendedName>
    <alternativeName>
        <fullName evidence="6">dUTP pyrophosphatase</fullName>
    </alternativeName>
</protein>
<comment type="caution">
    <text evidence="8">The sequence shown here is derived from an EMBL/GenBank/DDBJ whole genome shotgun (WGS) entry which is preliminary data.</text>
</comment>
<evidence type="ECO:0000313" key="9">
    <source>
        <dbReference type="Proteomes" id="UP001050691"/>
    </source>
</evidence>
<dbReference type="NCBIfam" id="TIGR00576">
    <property type="entry name" value="dut"/>
    <property type="match status" value="1"/>
</dbReference>
<organism evidence="8 9">
    <name type="scientific">Clathrus columnatus</name>
    <dbReference type="NCBI Taxonomy" id="1419009"/>
    <lineage>
        <taxon>Eukaryota</taxon>
        <taxon>Fungi</taxon>
        <taxon>Dikarya</taxon>
        <taxon>Basidiomycota</taxon>
        <taxon>Agaricomycotina</taxon>
        <taxon>Agaricomycetes</taxon>
        <taxon>Phallomycetidae</taxon>
        <taxon>Phallales</taxon>
        <taxon>Clathraceae</taxon>
        <taxon>Clathrus</taxon>
    </lineage>
</organism>
<proteinExistence type="inferred from homology"/>
<dbReference type="AlphaFoldDB" id="A0AAV5A484"/>
<feature type="domain" description="dUTPase-like" evidence="7">
    <location>
        <begin position="18"/>
        <end position="147"/>
    </location>
</feature>
<sequence length="152" mass="16197">MTTTAPLTNLLVKCHSENARIPQRGSSLSAGYDLFSAEEKIVQAKGKALIDTQISIAVPFGTYGRVAPRSGLDIAILASKFMIDTGAGQVTLYPFKRPRTLTKDLTLVSVGDRVAQLIIEKIETPEVLQVDDLDKTLRGAGGFGSTGGYNGL</sequence>
<keyword evidence="9" id="KW-1185">Reference proteome</keyword>
<dbReference type="SUPFAM" id="SSF51283">
    <property type="entry name" value="dUTPase-like"/>
    <property type="match status" value="1"/>
</dbReference>
<evidence type="ECO:0000256" key="2">
    <source>
        <dbReference type="ARBA" id="ARBA00006581"/>
    </source>
</evidence>
<keyword evidence="6" id="KW-0460">Magnesium</keyword>
<evidence type="ECO:0000256" key="6">
    <source>
        <dbReference type="RuleBase" id="RU367024"/>
    </source>
</evidence>
<dbReference type="GO" id="GO:0006226">
    <property type="term" value="P:dUMP biosynthetic process"/>
    <property type="evidence" value="ECO:0007669"/>
    <property type="project" value="UniProtKB-UniRule"/>
</dbReference>
<evidence type="ECO:0000259" key="7">
    <source>
        <dbReference type="Pfam" id="PF00692"/>
    </source>
</evidence>
<dbReference type="EMBL" id="BPWL01000002">
    <property type="protein sequence ID" value="GJJ07820.1"/>
    <property type="molecule type" value="Genomic_DNA"/>
</dbReference>
<dbReference type="GO" id="GO:0046081">
    <property type="term" value="P:dUTP catabolic process"/>
    <property type="evidence" value="ECO:0007669"/>
    <property type="project" value="UniProtKB-UniRule"/>
</dbReference>
<dbReference type="InterPro" id="IPR008181">
    <property type="entry name" value="dUTPase"/>
</dbReference>
<dbReference type="InterPro" id="IPR033704">
    <property type="entry name" value="dUTPase_trimeric"/>
</dbReference>
<evidence type="ECO:0000313" key="8">
    <source>
        <dbReference type="EMBL" id="GJJ07820.1"/>
    </source>
</evidence>
<comment type="function">
    <text evidence="6">Involved in nucleotide metabolism via production of dUMP, the immediate precursor of thymidine nucleotides, and decreases the intracellular concentration of dUTP so that uracil cannot be incorporated into DNA.</text>
</comment>
<evidence type="ECO:0000256" key="1">
    <source>
        <dbReference type="ARBA" id="ARBA00005142"/>
    </source>
</evidence>
<keyword evidence="4 6" id="KW-0378">Hydrolase</keyword>
<evidence type="ECO:0000256" key="4">
    <source>
        <dbReference type="ARBA" id="ARBA00022801"/>
    </source>
</evidence>